<feature type="domain" description="Protein kinase" evidence="2">
    <location>
        <begin position="119"/>
        <end position="400"/>
    </location>
</feature>
<accession>A0A370TJG7</accession>
<protein>
    <recommendedName>
        <fullName evidence="2">Protein kinase domain-containing protein</fullName>
    </recommendedName>
</protein>
<feature type="coiled-coil region" evidence="1">
    <location>
        <begin position="222"/>
        <end position="249"/>
    </location>
</feature>
<name>A0A370TJG7_9HELO</name>
<dbReference type="GO" id="GO:0005737">
    <property type="term" value="C:cytoplasm"/>
    <property type="evidence" value="ECO:0007669"/>
    <property type="project" value="TreeGrafter"/>
</dbReference>
<keyword evidence="4" id="KW-1185">Reference proteome</keyword>
<evidence type="ECO:0000256" key="1">
    <source>
        <dbReference type="SAM" id="Coils"/>
    </source>
</evidence>
<dbReference type="PROSITE" id="PS00108">
    <property type="entry name" value="PROTEIN_KINASE_ST"/>
    <property type="match status" value="1"/>
</dbReference>
<keyword evidence="1" id="KW-0175">Coiled coil</keyword>
<dbReference type="STRING" id="2656787.A0A370TJG7"/>
<dbReference type="SUPFAM" id="SSF56112">
    <property type="entry name" value="Protein kinase-like (PK-like)"/>
    <property type="match status" value="1"/>
</dbReference>
<dbReference type="Gene3D" id="1.10.510.10">
    <property type="entry name" value="Transferase(Phosphotransferase) domain 1"/>
    <property type="match status" value="2"/>
</dbReference>
<dbReference type="RefSeq" id="XP_031868327.1">
    <property type="nucleotide sequence ID" value="XM_032014906.1"/>
</dbReference>
<dbReference type="InterPro" id="IPR053235">
    <property type="entry name" value="Ser_Thr_kinase"/>
</dbReference>
<dbReference type="Pfam" id="PF00069">
    <property type="entry name" value="Pkinase"/>
    <property type="match status" value="1"/>
</dbReference>
<reference evidence="3 4" key="1">
    <citation type="journal article" date="2018" name="IMA Fungus">
        <title>IMA Genome-F 9: Draft genome sequence of Annulohypoxylon stygium, Aspergillus mulundensis, Berkeleyomyces basicola (syn. Thielaviopsis basicola), Ceratocystis smalleyi, two Cercospora beticola strains, Coleophoma cylindrospora, Fusarium fracticaudum, Phialophora cf. hyalina, and Morchella septimelata.</title>
        <authorList>
            <person name="Wingfield B.D."/>
            <person name="Bills G.F."/>
            <person name="Dong Y."/>
            <person name="Huang W."/>
            <person name="Nel W.J."/>
            <person name="Swalarsk-Parry B.S."/>
            <person name="Vaghefi N."/>
            <person name="Wilken P.M."/>
            <person name="An Z."/>
            <person name="de Beer Z.W."/>
            <person name="De Vos L."/>
            <person name="Chen L."/>
            <person name="Duong T.A."/>
            <person name="Gao Y."/>
            <person name="Hammerbacher A."/>
            <person name="Kikkert J.R."/>
            <person name="Li Y."/>
            <person name="Li H."/>
            <person name="Li K."/>
            <person name="Li Q."/>
            <person name="Liu X."/>
            <person name="Ma X."/>
            <person name="Naidoo K."/>
            <person name="Pethybridge S.J."/>
            <person name="Sun J."/>
            <person name="Steenkamp E.T."/>
            <person name="van der Nest M.A."/>
            <person name="van Wyk S."/>
            <person name="Wingfield M.J."/>
            <person name="Xiong C."/>
            <person name="Yue Q."/>
            <person name="Zhang X."/>
        </authorList>
    </citation>
    <scope>NUCLEOTIDE SEQUENCE [LARGE SCALE GENOMIC DNA]</scope>
    <source>
        <strain evidence="3 4">BP 5553</strain>
    </source>
</reference>
<dbReference type="GeneID" id="43599132"/>
<gene>
    <name evidence="3" type="ORF">BP5553_06283</name>
</gene>
<evidence type="ECO:0000313" key="3">
    <source>
        <dbReference type="EMBL" id="RDL35671.1"/>
    </source>
</evidence>
<sequence>MADKRWFQISLENDIARAIINDTRNRDCVTSSADDCILTFGRDRAFSVVCGPPGLPEQLSREFSRRQCQLFLEKNTLLIRDDSSGSTTKTCPRKIDSNLWKFSSTSTGILKQRALLEIRHWGLTVGPAEFLVEFFGKDRWWDRGIDERTALAARKLPFDSKVTLPAMGLPPTHYQTRIQTPQIPENKIRGLVTYHELEYLGKGSCGRMSRVIDLQWGGIMAVKIVTVQRKKEKETKEALKREVELLAKLSHGHYQGLYYLYRENIIHRDIKPENTLFKDLVTGPVFSLADFGLSKELDSKATFVGTPLCWSPEMCSAASQDFRVDIWSLGVVIYEMITGLALHQLPGLTYHTFASGEWCKRLEDACQDRGDLAKMVTIKVEKMITIDMCQALATFSRLAR</sequence>
<dbReference type="InterPro" id="IPR008271">
    <property type="entry name" value="Ser/Thr_kinase_AS"/>
</dbReference>
<evidence type="ECO:0000313" key="4">
    <source>
        <dbReference type="Proteomes" id="UP000254866"/>
    </source>
</evidence>
<comment type="caution">
    <text evidence="3">The sequence shown here is derived from an EMBL/GenBank/DDBJ whole genome shotgun (WGS) entry which is preliminary data.</text>
</comment>
<dbReference type="EMBL" id="NPIC01000005">
    <property type="protein sequence ID" value="RDL35671.1"/>
    <property type="molecule type" value="Genomic_DNA"/>
</dbReference>
<dbReference type="PROSITE" id="PS50011">
    <property type="entry name" value="PROTEIN_KINASE_DOM"/>
    <property type="match status" value="1"/>
</dbReference>
<dbReference type="Proteomes" id="UP000254866">
    <property type="component" value="Unassembled WGS sequence"/>
</dbReference>
<dbReference type="InterPro" id="IPR011009">
    <property type="entry name" value="Kinase-like_dom_sf"/>
</dbReference>
<dbReference type="OrthoDB" id="3531824at2759"/>
<dbReference type="PANTHER" id="PTHR24361">
    <property type="entry name" value="MITOGEN-ACTIVATED KINASE KINASE KINASE"/>
    <property type="match status" value="1"/>
</dbReference>
<organism evidence="3 4">
    <name type="scientific">Venustampulla echinocandica</name>
    <dbReference type="NCBI Taxonomy" id="2656787"/>
    <lineage>
        <taxon>Eukaryota</taxon>
        <taxon>Fungi</taxon>
        <taxon>Dikarya</taxon>
        <taxon>Ascomycota</taxon>
        <taxon>Pezizomycotina</taxon>
        <taxon>Leotiomycetes</taxon>
        <taxon>Helotiales</taxon>
        <taxon>Pleuroascaceae</taxon>
        <taxon>Venustampulla</taxon>
    </lineage>
</organism>
<proteinExistence type="predicted"/>
<dbReference type="SMART" id="SM00220">
    <property type="entry name" value="S_TKc"/>
    <property type="match status" value="1"/>
</dbReference>
<evidence type="ECO:0000259" key="2">
    <source>
        <dbReference type="PROSITE" id="PS50011"/>
    </source>
</evidence>
<dbReference type="GO" id="GO:0004674">
    <property type="term" value="F:protein serine/threonine kinase activity"/>
    <property type="evidence" value="ECO:0007669"/>
    <property type="project" value="TreeGrafter"/>
</dbReference>
<dbReference type="AlphaFoldDB" id="A0A370TJG7"/>
<dbReference type="InterPro" id="IPR000719">
    <property type="entry name" value="Prot_kinase_dom"/>
</dbReference>
<dbReference type="GO" id="GO:0005524">
    <property type="term" value="F:ATP binding"/>
    <property type="evidence" value="ECO:0007669"/>
    <property type="project" value="InterPro"/>
</dbReference>